<feature type="compositionally biased region" description="Low complexity" evidence="1">
    <location>
        <begin position="361"/>
        <end position="370"/>
    </location>
</feature>
<reference evidence="2 3" key="1">
    <citation type="journal article" date="2014" name="Genome Biol. Evol.">
        <title>The genome of the myxosporean Thelohanellus kitauei shows adaptations to nutrient acquisition within its fish host.</title>
        <authorList>
            <person name="Yang Y."/>
            <person name="Xiong J."/>
            <person name="Zhou Z."/>
            <person name="Huo F."/>
            <person name="Miao W."/>
            <person name="Ran C."/>
            <person name="Liu Y."/>
            <person name="Zhang J."/>
            <person name="Feng J."/>
            <person name="Wang M."/>
            <person name="Wang M."/>
            <person name="Wang L."/>
            <person name="Yao B."/>
        </authorList>
    </citation>
    <scope>NUCLEOTIDE SEQUENCE [LARGE SCALE GENOMIC DNA]</scope>
    <source>
        <strain evidence="2">Wuqing</strain>
    </source>
</reference>
<organism evidence="2 3">
    <name type="scientific">Thelohanellus kitauei</name>
    <name type="common">Myxosporean</name>
    <dbReference type="NCBI Taxonomy" id="669202"/>
    <lineage>
        <taxon>Eukaryota</taxon>
        <taxon>Metazoa</taxon>
        <taxon>Cnidaria</taxon>
        <taxon>Myxozoa</taxon>
        <taxon>Myxosporea</taxon>
        <taxon>Bivalvulida</taxon>
        <taxon>Platysporina</taxon>
        <taxon>Myxobolidae</taxon>
        <taxon>Thelohanellus</taxon>
    </lineage>
</organism>
<dbReference type="SUPFAM" id="SSF48452">
    <property type="entry name" value="TPR-like"/>
    <property type="match status" value="1"/>
</dbReference>
<gene>
    <name evidence="2" type="ORF">RF11_01768</name>
</gene>
<dbReference type="Proteomes" id="UP000031668">
    <property type="component" value="Unassembled WGS sequence"/>
</dbReference>
<evidence type="ECO:0000313" key="2">
    <source>
        <dbReference type="EMBL" id="KII67722.1"/>
    </source>
</evidence>
<dbReference type="AlphaFoldDB" id="A0A0C2N1F8"/>
<name>A0A0C2N1F8_THEKT</name>
<sequence>MTTEVICKFLKDLETSKTLVMKFVDSIINDSDQQTSELENMVWKTIYETPLDVVLSWKNTLNDIAYKDELEMHIKFGVGSYLKIAQYLLEKTPIRSTFLITNPRDNCHRKILDFASRCYQYSAKLHIYSNKLNIKLDDGSTAIEHLCRGYIANPSSPNILMDLAETLLPVDVFSSAFYAHKSFIIHGQESQLNNFFKRINNICNIENGDISKIDDIKIKIFLIAKAHLTKDKSSYDCVLIDEDFNRDILAFVDNYDQFNRKAQLNGFQRSSNSQGANLVFHDEIDDLTKIFSTFIFILEDLRRTDSERFETLLVLFEKMFEAVIKHLFSIFGQSVKEIQGVGGLENGYKLQNDRMNGNGFSNDETSSGSNDDSDSDDKSILFEFGYAPGDTLMCGSRSTQPALNCTSPDPVNITSGSPYLQVLKLVMDWILSWPDVVDIINNLCNTDIEYSLKNLCNVFGETDVNITKFDKFLPEDLCFFGHPTFFPVYQHFDFTIFLNETQRNTDYRIAYVKDIIFRRNIFKSCNFDPNSCLTSRVRPWASHTRKYESVMRSKKKGRNHNTEINGAFKLTNGNLFSKPTYKRIHVICFYDVVCQIDFIKQMIWGKVFRVIVPETTLNMIDRLKGTDPIARSTGKFVETNCFPKMIGFRVQRRQDAMNLKCTPVPPGCDPQTFKYIDGVLQTGVYFMEREPPSEPVIVLITPYEFKQLFGSDDLTTLTSDQICHRNSLLKPMCDYGIKLLTMEAFRERFSSIL</sequence>
<feature type="region of interest" description="Disordered" evidence="1">
    <location>
        <begin position="355"/>
        <end position="376"/>
    </location>
</feature>
<accession>A0A0C2N1F8</accession>
<dbReference type="EMBL" id="JWZT01003119">
    <property type="protein sequence ID" value="KII67722.1"/>
    <property type="molecule type" value="Genomic_DNA"/>
</dbReference>
<evidence type="ECO:0000313" key="3">
    <source>
        <dbReference type="Proteomes" id="UP000031668"/>
    </source>
</evidence>
<proteinExistence type="predicted"/>
<evidence type="ECO:0000256" key="1">
    <source>
        <dbReference type="SAM" id="MobiDB-lite"/>
    </source>
</evidence>
<comment type="caution">
    <text evidence="2">The sequence shown here is derived from an EMBL/GenBank/DDBJ whole genome shotgun (WGS) entry which is preliminary data.</text>
</comment>
<keyword evidence="3" id="KW-1185">Reference proteome</keyword>
<dbReference type="InterPro" id="IPR011990">
    <property type="entry name" value="TPR-like_helical_dom_sf"/>
</dbReference>
<protein>
    <submittedName>
        <fullName evidence="2">Uncharacterized protein</fullName>
    </submittedName>
</protein>
<dbReference type="OrthoDB" id="5920073at2759"/>